<protein>
    <submittedName>
        <fullName evidence="2">Uncharacterized protein</fullName>
    </submittedName>
</protein>
<name>A0A812NV12_9DINO</name>
<accession>A0A812NV12</accession>
<reference evidence="2" key="1">
    <citation type="submission" date="2021-02" db="EMBL/GenBank/DDBJ databases">
        <authorList>
            <person name="Dougan E. K."/>
            <person name="Rhodes N."/>
            <person name="Thang M."/>
            <person name="Chan C."/>
        </authorList>
    </citation>
    <scope>NUCLEOTIDE SEQUENCE</scope>
</reference>
<proteinExistence type="predicted"/>
<feature type="transmembrane region" description="Helical" evidence="1">
    <location>
        <begin position="1350"/>
        <end position="1369"/>
    </location>
</feature>
<sequence length="1480" mass="166163">MTNVYTYVQKEWAASGKRILGERGHAAIHLQSVRKSHPALPIFLYALVGVVVASNGALLRIWGGLSPVALWILNINYSQTRKSGLASIAEVFASVADQHVRKTFRRLLQDKSAEAKVKTTTVQEDGRHEDTLMQDLAAPAEAQGDRHARLSLWPVAYLGGTIERCKERCSGDFNFVQNNPKAFKDLPGIDASATASAAEAAVASGEGLRGRTWFSTLLLFDEAYEFLMELGILDSPGSAAKKQMSGGVDVSGQTPNAGWANRLLQTGVSTFETKSCGSFGGLRSPSVNTALAGNFHPGVAVEMIRGLRGDHGCQTKARFLFASGQPIQPHEEYESVGLDAKVEYCALPRVLLDLLRLNCLESPEKAAVELKHEDDLVDGVAEFTDAGFFPDAVGWPYTLPDGVVTKLRFRQTPDGPQPEWSMADRDVDVPPELELRPAAQRLTEIFEQEHRVLEFSASGKQLFKSYACYFNIMVAQSREDGDVGQGAQMGACPWKLAMLALALWDLAWQQSAPPENPEAPVLINADVVARAFGLLEILESVVAIMAGKEESSAFSTLNEADSAEKKRKRPMADEDQLALALTGQSSNKDQDWQPKAQHTGLPDTEFFRRLLLKAEASSEGAETCVIKSRSVYNLQRSKDQLTQQPSLGDFRAVVKAAPSILGSFDAATDSYNFTCPSSASPPEYEAALMQYANISSAALKSALTNSTSKRQALAGILYRLLPACTHRALMQKSLVEVARARHRCRCGTQRTKSISSSTAAAAISIVALCRFRTQLYISETSDMKQFPSPKHGMLRLVLRKPSQKSQSTKPDHVPYVPRDQQLDNAKKAELRSQHWCCSLTDLVQMSENRLIKLLLKLGILWNFTRCPHCRTGKLSGLFKHKKRGFVRRCQAKTCHKYVLPHARHPFFCTGWGQSFISLRQQVLVLFCNVTRVDTGKIHVLTGLGARAVQTLSARWRRAVMAYVQRQQEARLFGNLRTWVQAEVDEVTVRGKKSGKQVTWFQYCGLLERGNRKSLTLVKMRVKSTSVKLKGKGKGSAVSPGPISKKEWKQIGFRYLKNRKILLHCDGARAYRYVQIPGVITDSVRHKRPNPIYAATWKHRLPRDYRKAHVKGLPKDQTNTVWVKKGTQLIDNVWRQLKLIGVPKSTKADEGNIDERVREFQWHHWHAEQDKFAAVGDIVRAACEMYAHMFWSRPVDVPALIAQEAQLVWNMLPISIRAAERNYFAQPLLAIQQTRQETLAWLRVLLQEIELHDAQRQDIKVWMTVPYLSLPSSCSAQVLEFLFPSVLPTATTCVELVLQSPILILSDSDDDDFEFEDLRHDENFEDLKSRSEQERKLLDQVRAGLSLCRKIGYAMVALTILFQYVFGELGRKLRQQGFVRFVPAIFVDGSDLYDLFRHFVPALFVDDSMGANNVHVIYGYRYGTDEHMGKKLQPNEIVHYSVRHRWFTRLRKQFQVSLFFFCILVLFYSTFVRLYPTNEFG</sequence>
<evidence type="ECO:0000313" key="2">
    <source>
        <dbReference type="EMBL" id="CAE7337795.1"/>
    </source>
</evidence>
<evidence type="ECO:0000313" key="3">
    <source>
        <dbReference type="Proteomes" id="UP000604046"/>
    </source>
</evidence>
<organism evidence="2 3">
    <name type="scientific">Symbiodinium natans</name>
    <dbReference type="NCBI Taxonomy" id="878477"/>
    <lineage>
        <taxon>Eukaryota</taxon>
        <taxon>Sar</taxon>
        <taxon>Alveolata</taxon>
        <taxon>Dinophyceae</taxon>
        <taxon>Suessiales</taxon>
        <taxon>Symbiodiniaceae</taxon>
        <taxon>Symbiodinium</taxon>
    </lineage>
</organism>
<dbReference type="OrthoDB" id="428935at2759"/>
<gene>
    <name evidence="2" type="ORF">SNAT2548_LOCUS17683</name>
</gene>
<keyword evidence="3" id="KW-1185">Reference proteome</keyword>
<feature type="transmembrane region" description="Helical" evidence="1">
    <location>
        <begin position="1453"/>
        <end position="1474"/>
    </location>
</feature>
<keyword evidence="1" id="KW-0472">Membrane</keyword>
<keyword evidence="1" id="KW-0812">Transmembrane</keyword>
<keyword evidence="1" id="KW-1133">Transmembrane helix</keyword>
<comment type="caution">
    <text evidence="2">The sequence shown here is derived from an EMBL/GenBank/DDBJ whole genome shotgun (WGS) entry which is preliminary data.</text>
</comment>
<dbReference type="Proteomes" id="UP000604046">
    <property type="component" value="Unassembled WGS sequence"/>
</dbReference>
<feature type="transmembrane region" description="Helical" evidence="1">
    <location>
        <begin position="42"/>
        <end position="73"/>
    </location>
</feature>
<evidence type="ECO:0000256" key="1">
    <source>
        <dbReference type="SAM" id="Phobius"/>
    </source>
</evidence>
<dbReference type="EMBL" id="CAJNDS010002119">
    <property type="protein sequence ID" value="CAE7337795.1"/>
    <property type="molecule type" value="Genomic_DNA"/>
</dbReference>